<dbReference type="Pfam" id="PF16381">
    <property type="entry name" value="Coatomer_g_Cpla"/>
    <property type="match status" value="1"/>
</dbReference>
<evidence type="ECO:0000259" key="12">
    <source>
        <dbReference type="Pfam" id="PF01602"/>
    </source>
</evidence>
<dbReference type="PANTHER" id="PTHR10261">
    <property type="entry name" value="COATOMER SUBUNIT GAMMA"/>
    <property type="match status" value="1"/>
</dbReference>
<organism evidence="15 16">
    <name type="scientific">Babesia gibsoni</name>
    <dbReference type="NCBI Taxonomy" id="33632"/>
    <lineage>
        <taxon>Eukaryota</taxon>
        <taxon>Sar</taxon>
        <taxon>Alveolata</taxon>
        <taxon>Apicomplexa</taxon>
        <taxon>Aconoidasida</taxon>
        <taxon>Piroplasmida</taxon>
        <taxon>Babesiidae</taxon>
        <taxon>Babesia</taxon>
    </lineage>
</organism>
<evidence type="ECO:0000256" key="11">
    <source>
        <dbReference type="PIRNR" id="PIRNR037093"/>
    </source>
</evidence>
<dbReference type="InterPro" id="IPR002553">
    <property type="entry name" value="Clathrin/coatomer_adapt-like_N"/>
</dbReference>
<dbReference type="InterPro" id="IPR013040">
    <property type="entry name" value="Coatomer_gsu_app_Ig-like_dom"/>
</dbReference>
<dbReference type="Gene3D" id="3.30.310.10">
    <property type="entry name" value="TATA-Binding Protein"/>
    <property type="match status" value="1"/>
</dbReference>
<dbReference type="InterPro" id="IPR037067">
    <property type="entry name" value="Coatomer_gsu_app_sf"/>
</dbReference>
<dbReference type="SUPFAM" id="SSF48371">
    <property type="entry name" value="ARM repeat"/>
    <property type="match status" value="1"/>
</dbReference>
<dbReference type="EMBL" id="JAVEPI010000003">
    <property type="protein sequence ID" value="KAK1442702.1"/>
    <property type="molecule type" value="Genomic_DNA"/>
</dbReference>
<keyword evidence="3 11" id="KW-0813">Transport</keyword>
<dbReference type="InterPro" id="IPR017106">
    <property type="entry name" value="Coatomer_gsu"/>
</dbReference>
<evidence type="ECO:0000256" key="8">
    <source>
        <dbReference type="ARBA" id="ARBA00023034"/>
    </source>
</evidence>
<feature type="domain" description="Clathrin/coatomer adaptor adaptin-like N-terminal" evidence="12">
    <location>
        <begin position="20"/>
        <end position="532"/>
    </location>
</feature>
<dbReference type="GO" id="GO:0005793">
    <property type="term" value="C:endoplasmic reticulum-Golgi intermediate compartment"/>
    <property type="evidence" value="ECO:0007669"/>
    <property type="project" value="TreeGrafter"/>
</dbReference>
<keyword evidence="9 11" id="KW-0472">Membrane</keyword>
<dbReference type="Proteomes" id="UP001230268">
    <property type="component" value="Unassembled WGS sequence"/>
</dbReference>
<evidence type="ECO:0000256" key="4">
    <source>
        <dbReference type="ARBA" id="ARBA00022490"/>
    </source>
</evidence>
<comment type="similarity">
    <text evidence="2 11">Belongs to the COPG family.</text>
</comment>
<dbReference type="GO" id="GO:0006891">
    <property type="term" value="P:intra-Golgi vesicle-mediated transport"/>
    <property type="evidence" value="ECO:0007669"/>
    <property type="project" value="TreeGrafter"/>
</dbReference>
<dbReference type="InterPro" id="IPR016024">
    <property type="entry name" value="ARM-type_fold"/>
</dbReference>
<dbReference type="InterPro" id="IPR013041">
    <property type="entry name" value="Clathrin_app_Ig-like_sf"/>
</dbReference>
<dbReference type="PIRSF" id="PIRSF037093">
    <property type="entry name" value="Coatomer_gamma_subunit"/>
    <property type="match status" value="1"/>
</dbReference>
<evidence type="ECO:0000313" key="16">
    <source>
        <dbReference type="Proteomes" id="UP001230268"/>
    </source>
</evidence>
<feature type="domain" description="Coatomer subunit gamma C-terminal" evidence="14">
    <location>
        <begin position="815"/>
        <end position="927"/>
    </location>
</feature>
<dbReference type="SUPFAM" id="SSF55711">
    <property type="entry name" value="Subdomain of clathrin and coatomer appendage domain"/>
    <property type="match status" value="1"/>
</dbReference>
<evidence type="ECO:0000256" key="10">
    <source>
        <dbReference type="ARBA" id="ARBA00023329"/>
    </source>
</evidence>
<evidence type="ECO:0000256" key="3">
    <source>
        <dbReference type="ARBA" id="ARBA00022448"/>
    </source>
</evidence>
<evidence type="ECO:0000256" key="6">
    <source>
        <dbReference type="ARBA" id="ARBA00022892"/>
    </source>
</evidence>
<dbReference type="Pfam" id="PF01602">
    <property type="entry name" value="Adaptin_N"/>
    <property type="match status" value="1"/>
</dbReference>
<keyword evidence="4 11" id="KW-0963">Cytoplasm</keyword>
<protein>
    <recommendedName>
        <fullName evidence="11">Coatomer subunit gamma</fullName>
    </recommendedName>
</protein>
<evidence type="ECO:0000259" key="14">
    <source>
        <dbReference type="Pfam" id="PF16381"/>
    </source>
</evidence>
<keyword evidence="6 11" id="KW-0931">ER-Golgi transport</keyword>
<dbReference type="AlphaFoldDB" id="A0AAD8LJH3"/>
<comment type="subunit">
    <text evidence="11">Oligomeric complex.</text>
</comment>
<dbReference type="InterPro" id="IPR032154">
    <property type="entry name" value="Coatomer_g_Cpla"/>
</dbReference>
<keyword evidence="7 11" id="KW-0653">Protein transport</keyword>
<comment type="subcellular location">
    <subcellularLocation>
        <location evidence="11">Cytoplasm</location>
    </subcellularLocation>
    <subcellularLocation>
        <location evidence="1 11">Golgi apparatus membrane</location>
        <topology evidence="1 11">Peripheral membrane protein</topology>
        <orientation evidence="1 11">Cytoplasmic side</orientation>
    </subcellularLocation>
    <subcellularLocation>
        <location evidence="11">Cytoplasmic vesicle</location>
        <location evidence="11">COPI-coated vesicle membrane</location>
        <topology evidence="11">Peripheral membrane protein</topology>
        <orientation evidence="11">Cytoplasmic side</orientation>
    </subcellularLocation>
</comment>
<dbReference type="Pfam" id="PF08752">
    <property type="entry name" value="COP-gamma_platf"/>
    <property type="match status" value="1"/>
</dbReference>
<dbReference type="PANTHER" id="PTHR10261:SF0">
    <property type="entry name" value="COATOMER SUBUNIT GAMMA-2"/>
    <property type="match status" value="1"/>
</dbReference>
<dbReference type="GO" id="GO:0006888">
    <property type="term" value="P:endoplasmic reticulum to Golgi vesicle-mediated transport"/>
    <property type="evidence" value="ECO:0007669"/>
    <property type="project" value="TreeGrafter"/>
</dbReference>
<comment type="caution">
    <text evidence="15">The sequence shown here is derived from an EMBL/GenBank/DDBJ whole genome shotgun (WGS) entry which is preliminary data.</text>
</comment>
<dbReference type="SUPFAM" id="SSF49348">
    <property type="entry name" value="Clathrin adaptor appendage domain"/>
    <property type="match status" value="1"/>
</dbReference>
<keyword evidence="5" id="KW-0677">Repeat</keyword>
<keyword evidence="8 11" id="KW-0333">Golgi apparatus</keyword>
<evidence type="ECO:0000256" key="2">
    <source>
        <dbReference type="ARBA" id="ARBA00010720"/>
    </source>
</evidence>
<evidence type="ECO:0000256" key="7">
    <source>
        <dbReference type="ARBA" id="ARBA00022927"/>
    </source>
</evidence>
<keyword evidence="10 11" id="KW-0968">Cytoplasmic vesicle</keyword>
<dbReference type="GO" id="GO:0005783">
    <property type="term" value="C:endoplasmic reticulum"/>
    <property type="evidence" value="ECO:0007669"/>
    <property type="project" value="TreeGrafter"/>
</dbReference>
<dbReference type="GO" id="GO:0006886">
    <property type="term" value="P:intracellular protein transport"/>
    <property type="evidence" value="ECO:0007669"/>
    <property type="project" value="InterPro"/>
</dbReference>
<dbReference type="Gene3D" id="2.60.40.1480">
    <property type="entry name" value="Coatomer, gamma subunit, appendage domain"/>
    <property type="match status" value="1"/>
</dbReference>
<evidence type="ECO:0000259" key="13">
    <source>
        <dbReference type="Pfam" id="PF08752"/>
    </source>
</evidence>
<dbReference type="GO" id="GO:0005198">
    <property type="term" value="F:structural molecule activity"/>
    <property type="evidence" value="ECO:0007669"/>
    <property type="project" value="InterPro"/>
</dbReference>
<proteinExistence type="inferred from homology"/>
<dbReference type="GO" id="GO:0009306">
    <property type="term" value="P:protein secretion"/>
    <property type="evidence" value="ECO:0007669"/>
    <property type="project" value="TreeGrafter"/>
</dbReference>
<name>A0AAD8LJH3_BABGI</name>
<reference evidence="15" key="1">
    <citation type="submission" date="2023-08" db="EMBL/GenBank/DDBJ databases">
        <title>Draft sequence of the Babesia gibsoni genome.</title>
        <authorList>
            <person name="Yamagishi J.Y."/>
            <person name="Xuan X.X."/>
        </authorList>
    </citation>
    <scope>NUCLEOTIDE SEQUENCE</scope>
    <source>
        <strain evidence="15">Azabu</strain>
    </source>
</reference>
<gene>
    <name evidence="15" type="ORF">BgAZ_302200</name>
</gene>
<evidence type="ECO:0000256" key="1">
    <source>
        <dbReference type="ARBA" id="ARBA00004255"/>
    </source>
</evidence>
<feature type="domain" description="Coatomer gamma subunit appendage Ig-like subdomain" evidence="13">
    <location>
        <begin position="664"/>
        <end position="805"/>
    </location>
</feature>
<dbReference type="InterPro" id="IPR011989">
    <property type="entry name" value="ARM-like"/>
</dbReference>
<keyword evidence="16" id="KW-1185">Reference proteome</keyword>
<comment type="function">
    <text evidence="11">The coatomer is a cytosolic protein complex that binds to dilysine motifs and reversibly associates with Golgi non-clathrin-coated vesicles, which further mediate biosynthetic protein transport from the ER, via the Golgi up to the trans Golgi network. Coatomer complex is required for budding from Golgi membranes, and is essential for the retrograde Golgi-to-ER transport of dilysine-tagged proteins.</text>
</comment>
<sequence length="930" mass="103994">MGVDINPKMDPAAITFACNKNAVLQEAKVFSKVPINSKKCITVLTKVLYVINHGQETLSESEATDIFFGATRLFESNDERLRRLVYLLIKSIEVNETEIFIVTSSLTKDINSPNSVYRANAIRALCLIVKSNMASMIERYLKSSLVDRDSYVCSSALLCCIRIFTQMPQLIKRWVGEASACLPNSNHMVQFHATLLLFLFRLNDKQSLRKLVATLRQTKMGMYTECFIIRFLAANYAIMEKECVEVLTSSLKSPWEATRLEAVKSIISLTLSHYKTLGSMKGFPFDLGEVVTILQMFLSSKDQTLVFAAMKQVYQIAQTLPLVVGVLNSKVEEMLKRRNKDISSLALLTLLQTGGAETIERLLTQATSLSGDFKLAVTKALKGLCVSFPDKHPTVLGFFASNFREAVASEFKKEMIDATMYIVDNLPEAQAIGLKNLCEFIEDCEYPDLNAQVLKFLGDNVPKAQAPEQYVRYIYNRLILENATVRAAGIEALDKIVSERPDLKKSVSILLLPCLTDPDDEMRERVNLTYTLMLADDDVTFENLSVAPKVEGDVDFRQFEIQVKESTAVRELCEVINSVSERGTLNSFCKTLRDCIENECGYELIDDSMLEIEEEDDVIDYTGLGSQDPLQRRGSRDSAGALHAFSNEFDTDVTMPALAPEVLNFIPFGVTFIPSQIHFLTEEEEDYSVEAKLHASREFLVLEFIIGNTLVDQILENVEVIVDYSQCINAAGWKVIGSIPIQRLTVTEKKSAYLIFENSASLGDGLISDLNLLLGTVKVDLTFEAKSDEESKGYMETYSANDLHIGIGIYCVELPLDRDEFAASWESLENEEALGTFGLQFKGIKESVHGITKFFGGSTVTQMEGQTEKITSLNISGKLLNKFEFLAKATIGQGNVHASNEATFHQGCILKLQIRTTYQELSDVIFRQLE</sequence>
<evidence type="ECO:0000256" key="9">
    <source>
        <dbReference type="ARBA" id="ARBA00023136"/>
    </source>
</evidence>
<dbReference type="Gene3D" id="1.25.10.10">
    <property type="entry name" value="Leucine-rich Repeat Variant"/>
    <property type="match status" value="2"/>
</dbReference>
<dbReference type="InterPro" id="IPR009028">
    <property type="entry name" value="Coatomer/calthrin_app_sub_C"/>
</dbReference>
<dbReference type="GO" id="GO:0000139">
    <property type="term" value="C:Golgi membrane"/>
    <property type="evidence" value="ECO:0007669"/>
    <property type="project" value="UniProtKB-SubCell"/>
</dbReference>
<evidence type="ECO:0000256" key="5">
    <source>
        <dbReference type="ARBA" id="ARBA00022737"/>
    </source>
</evidence>
<accession>A0AAD8LJH3</accession>
<dbReference type="GO" id="GO:0030126">
    <property type="term" value="C:COPI vesicle coat"/>
    <property type="evidence" value="ECO:0007669"/>
    <property type="project" value="InterPro"/>
</dbReference>
<dbReference type="InterPro" id="IPR012295">
    <property type="entry name" value="TBP_dom_sf"/>
</dbReference>
<evidence type="ECO:0000313" key="15">
    <source>
        <dbReference type="EMBL" id="KAK1442702.1"/>
    </source>
</evidence>